<accession>A0ABV8TTM8</accession>
<proteinExistence type="predicted"/>
<dbReference type="GO" id="GO:0016740">
    <property type="term" value="F:transferase activity"/>
    <property type="evidence" value="ECO:0007669"/>
    <property type="project" value="UniProtKB-KW"/>
</dbReference>
<gene>
    <name evidence="1" type="ORF">ACFPET_01850</name>
</gene>
<evidence type="ECO:0000313" key="2">
    <source>
        <dbReference type="Proteomes" id="UP001595823"/>
    </source>
</evidence>
<dbReference type="EMBL" id="JBHSDK010000002">
    <property type="protein sequence ID" value="MFC4333937.1"/>
    <property type="molecule type" value="Genomic_DNA"/>
</dbReference>
<dbReference type="Pfam" id="PF08843">
    <property type="entry name" value="AbiEii"/>
    <property type="match status" value="1"/>
</dbReference>
<sequence>MFTAVNTGSVLTAVEALTASCQDRGWSTRTIQGSVTFVRLLVESEHGPLLIDLAVDVAPSRPPIRTAVGPAFDPEELAGRKLIALFDRAEARDFADVYLLSQRFGRQALLDRAAEVDLGFDTAVLAQMMRGLGRFDDDEIPIDPGLVESVRRDFAEWADALDGRNP</sequence>
<dbReference type="InterPro" id="IPR014942">
    <property type="entry name" value="AbiEii"/>
</dbReference>
<organism evidence="1 2">
    <name type="scientific">Salininema proteolyticum</name>
    <dbReference type="NCBI Taxonomy" id="1607685"/>
    <lineage>
        <taxon>Bacteria</taxon>
        <taxon>Bacillati</taxon>
        <taxon>Actinomycetota</taxon>
        <taxon>Actinomycetes</taxon>
        <taxon>Glycomycetales</taxon>
        <taxon>Glycomycetaceae</taxon>
        <taxon>Salininema</taxon>
    </lineage>
</organism>
<protein>
    <submittedName>
        <fullName evidence="1">Nucleotidyl transferase AbiEii/AbiGii toxin family protein</fullName>
    </submittedName>
</protein>
<dbReference type="RefSeq" id="WP_380617901.1">
    <property type="nucleotide sequence ID" value="NZ_JBHSDK010000002.1"/>
</dbReference>
<reference evidence="2" key="1">
    <citation type="journal article" date="2019" name="Int. J. Syst. Evol. Microbiol.">
        <title>The Global Catalogue of Microorganisms (GCM) 10K type strain sequencing project: providing services to taxonomists for standard genome sequencing and annotation.</title>
        <authorList>
            <consortium name="The Broad Institute Genomics Platform"/>
            <consortium name="The Broad Institute Genome Sequencing Center for Infectious Disease"/>
            <person name="Wu L."/>
            <person name="Ma J."/>
        </authorList>
    </citation>
    <scope>NUCLEOTIDE SEQUENCE [LARGE SCALE GENOMIC DNA]</scope>
    <source>
        <strain evidence="2">IBRC-M 10908</strain>
    </source>
</reference>
<evidence type="ECO:0000313" key="1">
    <source>
        <dbReference type="EMBL" id="MFC4333937.1"/>
    </source>
</evidence>
<keyword evidence="1" id="KW-0808">Transferase</keyword>
<dbReference type="Proteomes" id="UP001595823">
    <property type="component" value="Unassembled WGS sequence"/>
</dbReference>
<name>A0ABV8TTM8_9ACTN</name>
<keyword evidence="2" id="KW-1185">Reference proteome</keyword>
<comment type="caution">
    <text evidence="1">The sequence shown here is derived from an EMBL/GenBank/DDBJ whole genome shotgun (WGS) entry which is preliminary data.</text>
</comment>